<reference evidence="1" key="1">
    <citation type="submission" date="2023-05" db="EMBL/GenBank/DDBJ databases">
        <authorList>
            <person name="Huff M."/>
        </authorList>
    </citation>
    <scope>NUCLEOTIDE SEQUENCE</scope>
</reference>
<dbReference type="PANTHER" id="PTHR46483:SF1">
    <property type="entry name" value="PHOSPHOLIPASE A1 PLIP1, CHLOROPLASTIC"/>
    <property type="match status" value="1"/>
</dbReference>
<dbReference type="InterPro" id="IPR043367">
    <property type="entry name" value="PLIP1/2/3"/>
</dbReference>
<keyword evidence="2" id="KW-1185">Reference proteome</keyword>
<accession>A0AAD1ZTE9</accession>
<dbReference type="EMBL" id="OU503048">
    <property type="protein sequence ID" value="CAI9775418.1"/>
    <property type="molecule type" value="Genomic_DNA"/>
</dbReference>
<dbReference type="AlphaFoldDB" id="A0AAD1ZTE9"/>
<sequence>MLLTRKVVRPSALLPVVTFGSPFFFCEGQKVLDKLGLDENHVYCVMMHRDIVSRAFSCTYPDYAAQVLKRLNGTFRSHPCLKKNKLLYSPVGKMFILQPNEKSSPPHHLLPSGSALYALENTDCTLTKRALRAFLNSPHPLETLSDPKAYGSDGTIIRDHESSNYLKALNDVTRQRARLVVKEAREQRNQLWPLLGHKPNFEDWLVAKKIRTSV</sequence>
<organism evidence="1 2">
    <name type="scientific">Fraxinus pennsylvanica</name>
    <dbReference type="NCBI Taxonomy" id="56036"/>
    <lineage>
        <taxon>Eukaryota</taxon>
        <taxon>Viridiplantae</taxon>
        <taxon>Streptophyta</taxon>
        <taxon>Embryophyta</taxon>
        <taxon>Tracheophyta</taxon>
        <taxon>Spermatophyta</taxon>
        <taxon>Magnoliopsida</taxon>
        <taxon>eudicotyledons</taxon>
        <taxon>Gunneridae</taxon>
        <taxon>Pentapetalae</taxon>
        <taxon>asterids</taxon>
        <taxon>lamiids</taxon>
        <taxon>Lamiales</taxon>
        <taxon>Oleaceae</taxon>
        <taxon>Oleeae</taxon>
        <taxon>Fraxinus</taxon>
    </lineage>
</organism>
<evidence type="ECO:0000313" key="2">
    <source>
        <dbReference type="Proteomes" id="UP000834106"/>
    </source>
</evidence>
<name>A0AAD1ZTE9_9LAMI</name>
<protein>
    <submittedName>
        <fullName evidence="1">Uncharacterized protein</fullName>
    </submittedName>
</protein>
<dbReference type="PANTHER" id="PTHR46483">
    <property type="entry name" value="PHOSPHOLIPASE A1 PLIP2, CHLOROPLASTIC"/>
    <property type="match status" value="1"/>
</dbReference>
<evidence type="ECO:0000313" key="1">
    <source>
        <dbReference type="EMBL" id="CAI9775418.1"/>
    </source>
</evidence>
<dbReference type="Proteomes" id="UP000834106">
    <property type="component" value="Chromosome 13"/>
</dbReference>
<gene>
    <name evidence="1" type="ORF">FPE_LOCUS22848</name>
</gene>
<proteinExistence type="predicted"/>
<dbReference type="GO" id="GO:0008970">
    <property type="term" value="F:phospholipase A1 activity"/>
    <property type="evidence" value="ECO:0007669"/>
    <property type="project" value="InterPro"/>
</dbReference>